<gene>
    <name evidence="2" type="ORF">Bequi_13235</name>
</gene>
<sequence length="141" mass="15231">MTLRQRLVRMAVLVVAWALPVAGPMAGVRIVRALVEQPAQRLVNMFGLTDVEHSGMVWGLFAGLLGLIVLPLVLRQGILWLPVAIGVAVTVMVLMAVLAPDLDPDNPLLGVISVSILFLPPLLGSLVPRPRRWRRPARAAA</sequence>
<keyword evidence="1" id="KW-1133">Transmembrane helix</keyword>
<accession>A0ABT0R3L4</accession>
<comment type="caution">
    <text evidence="2">The sequence shown here is derived from an EMBL/GenBank/DDBJ whole genome shotgun (WGS) entry which is preliminary data.</text>
</comment>
<dbReference type="RefSeq" id="WP_249738407.1">
    <property type="nucleotide sequence ID" value="NZ_JAKNCJ010000011.1"/>
</dbReference>
<feature type="transmembrane region" description="Helical" evidence="1">
    <location>
        <begin position="108"/>
        <end position="128"/>
    </location>
</feature>
<keyword evidence="1" id="KW-0812">Transmembrane</keyword>
<dbReference type="Proteomes" id="UP001203761">
    <property type="component" value="Unassembled WGS sequence"/>
</dbReference>
<evidence type="ECO:0000313" key="2">
    <source>
        <dbReference type="EMBL" id="MCL6424329.1"/>
    </source>
</evidence>
<evidence type="ECO:0000256" key="1">
    <source>
        <dbReference type="SAM" id="Phobius"/>
    </source>
</evidence>
<organism evidence="2 3">
    <name type="scientific">Brachybacterium equifaecis</name>
    <dbReference type="NCBI Taxonomy" id="2910770"/>
    <lineage>
        <taxon>Bacteria</taxon>
        <taxon>Bacillati</taxon>
        <taxon>Actinomycetota</taxon>
        <taxon>Actinomycetes</taxon>
        <taxon>Micrococcales</taxon>
        <taxon>Dermabacteraceae</taxon>
        <taxon>Brachybacterium</taxon>
    </lineage>
</organism>
<evidence type="ECO:0000313" key="3">
    <source>
        <dbReference type="Proteomes" id="UP001203761"/>
    </source>
</evidence>
<dbReference type="EMBL" id="JAKNCJ010000011">
    <property type="protein sequence ID" value="MCL6424329.1"/>
    <property type="molecule type" value="Genomic_DNA"/>
</dbReference>
<feature type="transmembrane region" description="Helical" evidence="1">
    <location>
        <begin position="57"/>
        <end position="74"/>
    </location>
</feature>
<keyword evidence="1" id="KW-0472">Membrane</keyword>
<name>A0ABT0R3L4_9MICO</name>
<reference evidence="2" key="1">
    <citation type="submission" date="2022-02" db="EMBL/GenBank/DDBJ databases">
        <authorList>
            <person name="Lee M."/>
            <person name="Kim S.-J."/>
            <person name="Jung M.-Y."/>
        </authorList>
    </citation>
    <scope>NUCLEOTIDE SEQUENCE</scope>
    <source>
        <strain evidence="2">JHP9</strain>
    </source>
</reference>
<feature type="transmembrane region" description="Helical" evidence="1">
    <location>
        <begin position="79"/>
        <end position="102"/>
    </location>
</feature>
<proteinExistence type="predicted"/>
<protein>
    <submittedName>
        <fullName evidence="2">Uncharacterized protein</fullName>
    </submittedName>
</protein>
<keyword evidence="3" id="KW-1185">Reference proteome</keyword>